<name>A0A839XP59_9PSEU</name>
<accession>A0A839XP59</accession>
<evidence type="ECO:0000313" key="4">
    <source>
        <dbReference type="Proteomes" id="UP000564573"/>
    </source>
</evidence>
<keyword evidence="2" id="KW-0472">Membrane</keyword>
<dbReference type="RefSeq" id="WP_183783032.1">
    <property type="nucleotide sequence ID" value="NZ_JACIBS010000001.1"/>
</dbReference>
<evidence type="ECO:0000256" key="1">
    <source>
        <dbReference type="SAM" id="MobiDB-lite"/>
    </source>
</evidence>
<feature type="region of interest" description="Disordered" evidence="1">
    <location>
        <begin position="171"/>
        <end position="191"/>
    </location>
</feature>
<keyword evidence="2" id="KW-0812">Transmembrane</keyword>
<feature type="compositionally biased region" description="Low complexity" evidence="1">
    <location>
        <begin position="74"/>
        <end position="87"/>
    </location>
</feature>
<dbReference type="InterPro" id="IPR023346">
    <property type="entry name" value="Lysozyme-like_dom_sf"/>
</dbReference>
<protein>
    <submittedName>
        <fullName evidence="3">Membrane-bound lytic murein transglycosylase B</fullName>
    </submittedName>
</protein>
<sequence>MSERPSSSTPRGDGGPSWPLPGPALSRIALTLGLVATGLILVFTVGMNRGGEPNAEGAAPPSQPESRPEARSNPQPTVPAKATAAPVDRPSESDEDELDTWSRQIARATGIPARAAAAYGRAEMWLRGDRPGCHLSWSTLAAIGQVESRHGAAGGEPGIGVDGVPATPIVGPPLDGSQGRAEVRDTDRGEVDGDATWDRAVGPMRFLPAQWERWGKRATGDGRAADPQDIDDAALTAARLLCAEKRDLATADGWWNAVGGFRGPVTSGGADEYAGRIADQADVYAGQAPG</sequence>
<comment type="caution">
    <text evidence="3">The sequence shown here is derived from an EMBL/GenBank/DDBJ whole genome shotgun (WGS) entry which is preliminary data.</text>
</comment>
<dbReference type="PANTHER" id="PTHR30163:SF8">
    <property type="entry name" value="LYTIC MUREIN TRANSGLYCOSYLASE"/>
    <property type="match status" value="1"/>
</dbReference>
<keyword evidence="2" id="KW-1133">Transmembrane helix</keyword>
<evidence type="ECO:0000313" key="3">
    <source>
        <dbReference type="EMBL" id="MBB3663689.1"/>
    </source>
</evidence>
<organism evidence="3 4">
    <name type="scientific">Prauserella sediminis</name>
    <dbReference type="NCBI Taxonomy" id="577680"/>
    <lineage>
        <taxon>Bacteria</taxon>
        <taxon>Bacillati</taxon>
        <taxon>Actinomycetota</taxon>
        <taxon>Actinomycetes</taxon>
        <taxon>Pseudonocardiales</taxon>
        <taxon>Pseudonocardiaceae</taxon>
        <taxon>Prauserella</taxon>
        <taxon>Prauserella salsuginis group</taxon>
    </lineage>
</organism>
<evidence type="ECO:0000256" key="2">
    <source>
        <dbReference type="SAM" id="Phobius"/>
    </source>
</evidence>
<feature type="transmembrane region" description="Helical" evidence="2">
    <location>
        <begin position="24"/>
        <end position="45"/>
    </location>
</feature>
<dbReference type="EMBL" id="JACIBS010000001">
    <property type="protein sequence ID" value="MBB3663689.1"/>
    <property type="molecule type" value="Genomic_DNA"/>
</dbReference>
<dbReference type="AlphaFoldDB" id="A0A839XP59"/>
<reference evidence="3 4" key="1">
    <citation type="submission" date="2020-08" db="EMBL/GenBank/DDBJ databases">
        <title>Sequencing the genomes of 1000 actinobacteria strains.</title>
        <authorList>
            <person name="Klenk H.-P."/>
        </authorList>
    </citation>
    <scope>NUCLEOTIDE SEQUENCE [LARGE SCALE GENOMIC DNA]</scope>
    <source>
        <strain evidence="3 4">DSM 45267</strain>
    </source>
</reference>
<proteinExistence type="predicted"/>
<dbReference type="InterPro" id="IPR043426">
    <property type="entry name" value="MltB-like"/>
</dbReference>
<dbReference type="Proteomes" id="UP000564573">
    <property type="component" value="Unassembled WGS sequence"/>
</dbReference>
<feature type="region of interest" description="Disordered" evidence="1">
    <location>
        <begin position="51"/>
        <end position="98"/>
    </location>
</feature>
<dbReference type="SUPFAM" id="SSF53955">
    <property type="entry name" value="Lysozyme-like"/>
    <property type="match status" value="1"/>
</dbReference>
<keyword evidence="4" id="KW-1185">Reference proteome</keyword>
<feature type="compositionally biased region" description="Polar residues" evidence="1">
    <location>
        <begin position="1"/>
        <end position="10"/>
    </location>
</feature>
<feature type="compositionally biased region" description="Basic and acidic residues" evidence="1">
    <location>
        <begin position="181"/>
        <end position="191"/>
    </location>
</feature>
<dbReference type="GO" id="GO:0009253">
    <property type="term" value="P:peptidoglycan catabolic process"/>
    <property type="evidence" value="ECO:0007669"/>
    <property type="project" value="TreeGrafter"/>
</dbReference>
<dbReference type="PANTHER" id="PTHR30163">
    <property type="entry name" value="MEMBRANE-BOUND LYTIC MUREIN TRANSGLYCOSYLASE B"/>
    <property type="match status" value="1"/>
</dbReference>
<gene>
    <name evidence="3" type="ORF">FB384_002593</name>
</gene>
<feature type="region of interest" description="Disordered" evidence="1">
    <location>
        <begin position="1"/>
        <end position="20"/>
    </location>
</feature>
<dbReference type="GO" id="GO:0008933">
    <property type="term" value="F:peptidoglycan lytic transglycosylase activity"/>
    <property type="evidence" value="ECO:0007669"/>
    <property type="project" value="TreeGrafter"/>
</dbReference>